<feature type="transmembrane region" description="Helical" evidence="6">
    <location>
        <begin position="216"/>
        <end position="237"/>
    </location>
</feature>
<keyword evidence="9" id="KW-1185">Reference proteome</keyword>
<feature type="transmembrane region" description="Helical" evidence="6">
    <location>
        <begin position="27"/>
        <end position="46"/>
    </location>
</feature>
<dbReference type="InterPro" id="IPR049326">
    <property type="entry name" value="Rhodopsin_dom_fungi"/>
</dbReference>
<dbReference type="AlphaFoldDB" id="W3WK98"/>
<evidence type="ECO:0000256" key="4">
    <source>
        <dbReference type="ARBA" id="ARBA00023136"/>
    </source>
</evidence>
<evidence type="ECO:0000256" key="3">
    <source>
        <dbReference type="ARBA" id="ARBA00022989"/>
    </source>
</evidence>
<evidence type="ECO:0000256" key="1">
    <source>
        <dbReference type="ARBA" id="ARBA00004141"/>
    </source>
</evidence>
<comment type="similarity">
    <text evidence="5">Belongs to the SAT4 family.</text>
</comment>
<accession>W3WK98</accession>
<evidence type="ECO:0000313" key="8">
    <source>
        <dbReference type="EMBL" id="ETS74345.1"/>
    </source>
</evidence>
<dbReference type="OrthoDB" id="3934549at2759"/>
<reference evidence="9" key="1">
    <citation type="journal article" date="2015" name="BMC Genomics">
        <title>Genomic and transcriptomic analysis of the endophytic fungus Pestalotiopsis fici reveals its lifestyle and high potential for synthesis of natural products.</title>
        <authorList>
            <person name="Wang X."/>
            <person name="Zhang X."/>
            <person name="Liu L."/>
            <person name="Xiang M."/>
            <person name="Wang W."/>
            <person name="Sun X."/>
            <person name="Che Y."/>
            <person name="Guo L."/>
            <person name="Liu G."/>
            <person name="Guo L."/>
            <person name="Wang C."/>
            <person name="Yin W.B."/>
            <person name="Stadler M."/>
            <person name="Zhang X."/>
            <person name="Liu X."/>
        </authorList>
    </citation>
    <scope>NUCLEOTIDE SEQUENCE [LARGE SCALE GENOMIC DNA]</scope>
    <source>
        <strain evidence="9">W106-1 / CGMCC3.15140</strain>
    </source>
</reference>
<dbReference type="GeneID" id="19279224"/>
<keyword evidence="4 6" id="KW-0472">Membrane</keyword>
<feature type="transmembrane region" description="Helical" evidence="6">
    <location>
        <begin position="181"/>
        <end position="204"/>
    </location>
</feature>
<keyword evidence="2 6" id="KW-0812">Transmembrane</keyword>
<dbReference type="PANTHER" id="PTHR33048">
    <property type="entry name" value="PTH11-LIKE INTEGRAL MEMBRANE PROTEIN (AFU_ORTHOLOGUE AFUA_5G11245)"/>
    <property type="match status" value="1"/>
</dbReference>
<keyword evidence="3 6" id="KW-1133">Transmembrane helix</keyword>
<dbReference type="HOGENOM" id="CLU_028200_0_2_1"/>
<protein>
    <recommendedName>
        <fullName evidence="7">Rhodopsin domain-containing protein</fullName>
    </recommendedName>
</protein>
<evidence type="ECO:0000259" key="7">
    <source>
        <dbReference type="Pfam" id="PF20684"/>
    </source>
</evidence>
<name>W3WK98_PESFW</name>
<proteinExistence type="inferred from homology"/>
<dbReference type="InParanoid" id="W3WK98"/>
<gene>
    <name evidence="8" type="ORF">PFICI_14211</name>
</gene>
<dbReference type="EMBL" id="KI912120">
    <property type="protein sequence ID" value="ETS74345.1"/>
    <property type="molecule type" value="Genomic_DNA"/>
</dbReference>
<dbReference type="InterPro" id="IPR052337">
    <property type="entry name" value="SAT4-like"/>
</dbReference>
<feature type="transmembrane region" description="Helical" evidence="6">
    <location>
        <begin position="58"/>
        <end position="77"/>
    </location>
</feature>
<feature type="domain" description="Rhodopsin" evidence="7">
    <location>
        <begin position="44"/>
        <end position="280"/>
    </location>
</feature>
<evidence type="ECO:0000313" key="9">
    <source>
        <dbReference type="Proteomes" id="UP000030651"/>
    </source>
</evidence>
<feature type="transmembrane region" description="Helical" evidence="6">
    <location>
        <begin position="103"/>
        <end position="127"/>
    </location>
</feature>
<dbReference type="KEGG" id="pfy:PFICI_14211"/>
<sequence>MEVIHATSLLGRDAIDDGVLNPVGNSLRVRSIIFVCISFAFVLLRLSTRYNYGRMIGADDAFIVGALILSICMTVTYNGEALNGFGLHTSQVSSEHKILAFKWFFAAQILYKAATCLTKLSICCLYLRIFPDKWFRRGVWLTMGITVAYTIVSIFITIFSCRPIEKAWVKSMAGTCLDSRSIWYGTSIMVIMTDLMIIILPINQTRRLQLPLAQKLMLVALFSLGLFVVACTVVRMVSVSPQTTATDQIYYQAISNSWTFVETNVGIICACLPVVRIPITHLFRHVGQTTRGTTKNSAHSQSDFALQTIGQTPSRSHVSKDREKNSSVEELIEAQNFKKENRLKMYHASTNSIAPSNAESRYN</sequence>
<dbReference type="Proteomes" id="UP000030651">
    <property type="component" value="Unassembled WGS sequence"/>
</dbReference>
<dbReference type="GO" id="GO:0016020">
    <property type="term" value="C:membrane"/>
    <property type="evidence" value="ECO:0007669"/>
    <property type="project" value="UniProtKB-SubCell"/>
</dbReference>
<organism evidence="8 9">
    <name type="scientific">Pestalotiopsis fici (strain W106-1 / CGMCC3.15140)</name>
    <dbReference type="NCBI Taxonomy" id="1229662"/>
    <lineage>
        <taxon>Eukaryota</taxon>
        <taxon>Fungi</taxon>
        <taxon>Dikarya</taxon>
        <taxon>Ascomycota</taxon>
        <taxon>Pezizomycotina</taxon>
        <taxon>Sordariomycetes</taxon>
        <taxon>Xylariomycetidae</taxon>
        <taxon>Amphisphaeriales</taxon>
        <taxon>Sporocadaceae</taxon>
        <taxon>Pestalotiopsis</taxon>
    </lineage>
</organism>
<dbReference type="PANTHER" id="PTHR33048:SF160">
    <property type="entry name" value="SAT4 FAMILY MEMBRANE PROTEIN"/>
    <property type="match status" value="1"/>
</dbReference>
<dbReference type="OMA" id="HKILAFK"/>
<evidence type="ECO:0000256" key="5">
    <source>
        <dbReference type="ARBA" id="ARBA00038359"/>
    </source>
</evidence>
<dbReference type="eggNOG" id="ENOG502SKCZ">
    <property type="taxonomic scope" value="Eukaryota"/>
</dbReference>
<dbReference type="Pfam" id="PF20684">
    <property type="entry name" value="Fung_rhodopsin"/>
    <property type="match status" value="1"/>
</dbReference>
<dbReference type="RefSeq" id="XP_007840983.1">
    <property type="nucleotide sequence ID" value="XM_007842792.1"/>
</dbReference>
<feature type="transmembrane region" description="Helical" evidence="6">
    <location>
        <begin position="139"/>
        <end position="161"/>
    </location>
</feature>
<evidence type="ECO:0000256" key="2">
    <source>
        <dbReference type="ARBA" id="ARBA00022692"/>
    </source>
</evidence>
<comment type="subcellular location">
    <subcellularLocation>
        <location evidence="1">Membrane</location>
        <topology evidence="1">Multi-pass membrane protein</topology>
    </subcellularLocation>
</comment>
<feature type="transmembrane region" description="Helical" evidence="6">
    <location>
        <begin position="257"/>
        <end position="275"/>
    </location>
</feature>
<evidence type="ECO:0000256" key="6">
    <source>
        <dbReference type="SAM" id="Phobius"/>
    </source>
</evidence>